<feature type="non-terminal residue" evidence="1">
    <location>
        <position position="117"/>
    </location>
</feature>
<feature type="non-terminal residue" evidence="1">
    <location>
        <position position="1"/>
    </location>
</feature>
<name>A0A699X1T8_TANCI</name>
<organism evidence="1">
    <name type="scientific">Tanacetum cinerariifolium</name>
    <name type="common">Dalmatian daisy</name>
    <name type="synonym">Chrysanthemum cinerariifolium</name>
    <dbReference type="NCBI Taxonomy" id="118510"/>
    <lineage>
        <taxon>Eukaryota</taxon>
        <taxon>Viridiplantae</taxon>
        <taxon>Streptophyta</taxon>
        <taxon>Embryophyta</taxon>
        <taxon>Tracheophyta</taxon>
        <taxon>Spermatophyta</taxon>
        <taxon>Magnoliopsida</taxon>
        <taxon>eudicotyledons</taxon>
        <taxon>Gunneridae</taxon>
        <taxon>Pentapetalae</taxon>
        <taxon>asterids</taxon>
        <taxon>campanulids</taxon>
        <taxon>Asterales</taxon>
        <taxon>Asteraceae</taxon>
        <taxon>Asteroideae</taxon>
        <taxon>Anthemideae</taxon>
        <taxon>Anthemidinae</taxon>
        <taxon>Tanacetum</taxon>
    </lineage>
</organism>
<accession>A0A699X1T8</accession>
<evidence type="ECO:0008006" key="2">
    <source>
        <dbReference type="Google" id="ProtNLM"/>
    </source>
</evidence>
<protein>
    <recommendedName>
        <fullName evidence="2">Integrase, catalytic region, zinc finger, CCHC-type, peptidase aspartic, catalytic</fullName>
    </recommendedName>
</protein>
<dbReference type="EMBL" id="BKCJ011759722">
    <property type="protein sequence ID" value="GFD50624.1"/>
    <property type="molecule type" value="Genomic_DNA"/>
</dbReference>
<dbReference type="AlphaFoldDB" id="A0A699X1T8"/>
<comment type="caution">
    <text evidence="1">The sequence shown here is derived from an EMBL/GenBank/DDBJ whole genome shotgun (WGS) entry which is preliminary data.</text>
</comment>
<evidence type="ECO:0000313" key="1">
    <source>
        <dbReference type="EMBL" id="GFD50624.1"/>
    </source>
</evidence>
<proteinExistence type="predicted"/>
<reference evidence="1" key="1">
    <citation type="journal article" date="2019" name="Sci. Rep.">
        <title>Draft genome of Tanacetum cinerariifolium, the natural source of mosquito coil.</title>
        <authorList>
            <person name="Yamashiro T."/>
            <person name="Shiraishi A."/>
            <person name="Satake H."/>
            <person name="Nakayama K."/>
        </authorList>
    </citation>
    <scope>NUCLEOTIDE SEQUENCE</scope>
</reference>
<sequence length="117" mass="12433">PSRNDWDLLFQPMFDELLNPPSGVNQDPEAIAPIVEVIPLVNADLTGSPFSTMVEQDVPSTSNSTIPTKTQSSVIPLDVGDDNLDMEVAHLGSDPLVGIPIPEINSEQSTTPASPQA</sequence>
<gene>
    <name evidence="1" type="ORF">Tci_922593</name>
</gene>